<dbReference type="HOGENOM" id="CLU_1260126_0_0_5"/>
<dbReference type="SMART" id="SM00287">
    <property type="entry name" value="SH3b"/>
    <property type="match status" value="1"/>
</dbReference>
<proteinExistence type="predicted"/>
<protein>
    <recommendedName>
        <fullName evidence="2">SH3b domain-containing protein</fullName>
    </recommendedName>
</protein>
<dbReference type="Proteomes" id="UP000004310">
    <property type="component" value="Unassembled WGS sequence"/>
</dbReference>
<dbReference type="RefSeq" id="WP_007068670.1">
    <property type="nucleotide sequence ID" value="NZ_DS022272.1"/>
</dbReference>
<gene>
    <name evidence="3" type="ORF">FP2506_17779</name>
</gene>
<dbReference type="Pfam" id="PF08239">
    <property type="entry name" value="SH3_3"/>
    <property type="match status" value="1"/>
</dbReference>
<dbReference type="AlphaFoldDB" id="Q0FXZ2"/>
<dbReference type="STRING" id="217511.GCA_001463845_01846"/>
<dbReference type="InterPro" id="IPR003646">
    <property type="entry name" value="SH3-like_bac-type"/>
</dbReference>
<evidence type="ECO:0000256" key="1">
    <source>
        <dbReference type="SAM" id="SignalP"/>
    </source>
</evidence>
<evidence type="ECO:0000313" key="3">
    <source>
        <dbReference type="EMBL" id="EAU39950.1"/>
    </source>
</evidence>
<keyword evidence="4" id="KW-1185">Reference proteome</keyword>
<dbReference type="Gene3D" id="2.30.30.40">
    <property type="entry name" value="SH3 Domains"/>
    <property type="match status" value="1"/>
</dbReference>
<keyword evidence="1" id="KW-0732">Signal</keyword>
<evidence type="ECO:0000259" key="2">
    <source>
        <dbReference type="PROSITE" id="PS51781"/>
    </source>
</evidence>
<reference evidence="3 4" key="1">
    <citation type="journal article" date="2010" name="J. Bacteriol.">
        <title>Genome sequence of Fulvimarina pelagi HTCC2506T, a Mn(II)-oxidizing alphaproteobacterium possessing an aerobic anoxygenic photosynthetic gene cluster and Xanthorhodopsin.</title>
        <authorList>
            <person name="Kang I."/>
            <person name="Oh H.M."/>
            <person name="Lim S.I."/>
            <person name="Ferriera S."/>
            <person name="Giovannoni S.J."/>
            <person name="Cho J.C."/>
        </authorList>
    </citation>
    <scope>NUCLEOTIDE SEQUENCE [LARGE SCALE GENOMIC DNA]</scope>
    <source>
        <strain evidence="3 4">HTCC2506</strain>
    </source>
</reference>
<evidence type="ECO:0000313" key="4">
    <source>
        <dbReference type="Proteomes" id="UP000004310"/>
    </source>
</evidence>
<dbReference type="InterPro" id="IPR009642">
    <property type="entry name" value="DUF1236"/>
</dbReference>
<sequence>MKVLRTTALVAGASLAALAATPSLAQTAVSSTTDLNVRAGPGPNYEIIGVLPQGSAGTLAGCTEGGSWCQVTVDGTQGWASAQYLTTDVDGETVVVVQRRQAAPEAIPTVTYEDDGGAGEVAGAAAGATIGALVGGPVGAAVGGGVGLAAGAALNPPDERVEYVRSNPAEPVYLEGETVVGAGIPENVQLNPVPEYEYEYANVNGQQVLVDPGTRQIVYIVR</sequence>
<dbReference type="PROSITE" id="PS51781">
    <property type="entry name" value="SH3B"/>
    <property type="match status" value="1"/>
</dbReference>
<dbReference type="EMBL" id="AATP01000011">
    <property type="protein sequence ID" value="EAU39950.1"/>
    <property type="molecule type" value="Genomic_DNA"/>
</dbReference>
<feature type="domain" description="SH3b" evidence="2">
    <location>
        <begin position="25"/>
        <end position="89"/>
    </location>
</feature>
<organism evidence="3 4">
    <name type="scientific">Fulvimarina pelagi HTCC2506</name>
    <dbReference type="NCBI Taxonomy" id="314231"/>
    <lineage>
        <taxon>Bacteria</taxon>
        <taxon>Pseudomonadati</taxon>
        <taxon>Pseudomonadota</taxon>
        <taxon>Alphaproteobacteria</taxon>
        <taxon>Hyphomicrobiales</taxon>
        <taxon>Aurantimonadaceae</taxon>
        <taxon>Fulvimarina</taxon>
    </lineage>
</organism>
<comment type="caution">
    <text evidence="3">The sequence shown here is derived from an EMBL/GenBank/DDBJ whole genome shotgun (WGS) entry which is preliminary data.</text>
</comment>
<dbReference type="eggNOG" id="COG4991">
    <property type="taxonomic scope" value="Bacteria"/>
</dbReference>
<accession>Q0FXZ2</accession>
<name>Q0FXZ2_9HYPH</name>
<feature type="signal peptide" evidence="1">
    <location>
        <begin position="1"/>
        <end position="19"/>
    </location>
</feature>
<dbReference type="Pfam" id="PF06823">
    <property type="entry name" value="DUF1236"/>
    <property type="match status" value="1"/>
</dbReference>
<feature type="chain" id="PRO_5004172452" description="SH3b domain-containing protein" evidence="1">
    <location>
        <begin position="20"/>
        <end position="222"/>
    </location>
</feature>